<protein>
    <submittedName>
        <fullName evidence="2">Uncharacterized protein</fullName>
    </submittedName>
</protein>
<proteinExistence type="predicted"/>
<feature type="transmembrane region" description="Helical" evidence="1">
    <location>
        <begin position="36"/>
        <end position="55"/>
    </location>
</feature>
<gene>
    <name evidence="2" type="ORF">HNO88_000093</name>
</gene>
<keyword evidence="1" id="KW-0812">Transmembrane</keyword>
<evidence type="ECO:0000313" key="2">
    <source>
        <dbReference type="EMBL" id="MBB4856796.1"/>
    </source>
</evidence>
<dbReference type="EMBL" id="JACHLR010000001">
    <property type="protein sequence ID" value="MBB4856796.1"/>
    <property type="molecule type" value="Genomic_DNA"/>
</dbReference>
<dbReference type="Proteomes" id="UP000555448">
    <property type="component" value="Unassembled WGS sequence"/>
</dbReference>
<keyword evidence="3" id="KW-1185">Reference proteome</keyword>
<dbReference type="RefSeq" id="WP_184241685.1">
    <property type="nucleotide sequence ID" value="NZ_JACHLR010000001.1"/>
</dbReference>
<dbReference type="AlphaFoldDB" id="A0A7W7K5Z6"/>
<name>A0A7W7K5Z6_9SPHN</name>
<reference evidence="2 3" key="1">
    <citation type="submission" date="2020-08" db="EMBL/GenBank/DDBJ databases">
        <title>Functional genomics of gut bacteria from endangered species of beetles.</title>
        <authorList>
            <person name="Carlos-Shanley C."/>
        </authorList>
    </citation>
    <scope>NUCLEOTIDE SEQUENCE [LARGE SCALE GENOMIC DNA]</scope>
    <source>
        <strain evidence="2 3">S00245</strain>
    </source>
</reference>
<organism evidence="2 3">
    <name type="scientific">Novosphingobium chloroacetimidivorans</name>
    <dbReference type="NCBI Taxonomy" id="1428314"/>
    <lineage>
        <taxon>Bacteria</taxon>
        <taxon>Pseudomonadati</taxon>
        <taxon>Pseudomonadota</taxon>
        <taxon>Alphaproteobacteria</taxon>
        <taxon>Sphingomonadales</taxon>
        <taxon>Sphingomonadaceae</taxon>
        <taxon>Novosphingobium</taxon>
    </lineage>
</organism>
<evidence type="ECO:0000313" key="3">
    <source>
        <dbReference type="Proteomes" id="UP000555448"/>
    </source>
</evidence>
<sequence length="60" mass="6443">MSGGTIASLVAIGMALVLAWRGLSARAMPRAQIWKMALAWLAIIVVLVLVIQWLGLEVGR</sequence>
<evidence type="ECO:0000256" key="1">
    <source>
        <dbReference type="SAM" id="Phobius"/>
    </source>
</evidence>
<feature type="transmembrane region" description="Helical" evidence="1">
    <location>
        <begin position="6"/>
        <end position="24"/>
    </location>
</feature>
<keyword evidence="1" id="KW-0472">Membrane</keyword>
<keyword evidence="1" id="KW-1133">Transmembrane helix</keyword>
<comment type="caution">
    <text evidence="2">The sequence shown here is derived from an EMBL/GenBank/DDBJ whole genome shotgun (WGS) entry which is preliminary data.</text>
</comment>
<accession>A0A7W7K5Z6</accession>